<accession>A0A1C3NWB2</accession>
<reference evidence="2" key="1">
    <citation type="submission" date="2016-02" db="EMBL/GenBank/DDBJ databases">
        <authorList>
            <person name="Wibberg D."/>
        </authorList>
    </citation>
    <scope>NUCLEOTIDE SEQUENCE [LARGE SCALE GENOMIC DNA]</scope>
</reference>
<keyword evidence="2" id="KW-1185">Reference proteome</keyword>
<protein>
    <recommendedName>
        <fullName evidence="3">Helix-turn-helix domain-containing protein</fullName>
    </recommendedName>
</protein>
<dbReference type="AlphaFoldDB" id="A0A1C3NWB2"/>
<gene>
    <name evidence="1" type="ORF">FDG2_1801</name>
</gene>
<dbReference type="EMBL" id="FLUV01000761">
    <property type="protein sequence ID" value="SBW20781.1"/>
    <property type="molecule type" value="Genomic_DNA"/>
</dbReference>
<sequence length="79" mass="9067">MIEALLGLGYSITRVTDEALWTTGDIAKKLGITTERARQLSHRPDFPDPVQQVRHFRIWRASDVQAWIARHRPASEEAE</sequence>
<name>A0A1C3NWB2_9ACTN</name>
<evidence type="ECO:0000313" key="2">
    <source>
        <dbReference type="Proteomes" id="UP000199013"/>
    </source>
</evidence>
<proteinExistence type="predicted"/>
<evidence type="ECO:0000313" key="1">
    <source>
        <dbReference type="EMBL" id="SBW20781.1"/>
    </source>
</evidence>
<organism evidence="1 2">
    <name type="scientific">Candidatus Protofrankia californiensis</name>
    <dbReference type="NCBI Taxonomy" id="1839754"/>
    <lineage>
        <taxon>Bacteria</taxon>
        <taxon>Bacillati</taxon>
        <taxon>Actinomycetota</taxon>
        <taxon>Actinomycetes</taxon>
        <taxon>Frankiales</taxon>
        <taxon>Frankiaceae</taxon>
        <taxon>Protofrankia</taxon>
    </lineage>
</organism>
<evidence type="ECO:0008006" key="3">
    <source>
        <dbReference type="Google" id="ProtNLM"/>
    </source>
</evidence>
<dbReference type="Proteomes" id="UP000199013">
    <property type="component" value="Unassembled WGS sequence"/>
</dbReference>